<reference evidence="4 5" key="2">
    <citation type="submission" date="2018-11" db="EMBL/GenBank/DDBJ databases">
        <authorList>
            <consortium name="Pathogen Informatics"/>
        </authorList>
    </citation>
    <scope>NUCLEOTIDE SEQUENCE [LARGE SCALE GENOMIC DNA]</scope>
</reference>
<dbReference type="Proteomes" id="UP000276776">
    <property type="component" value="Unassembled WGS sequence"/>
</dbReference>
<evidence type="ECO:0000256" key="2">
    <source>
        <dbReference type="SAM" id="MobiDB-lite"/>
    </source>
</evidence>
<dbReference type="InterPro" id="IPR052140">
    <property type="entry name" value="Dev_Signal_Hedgehog-like"/>
</dbReference>
<accession>A0A0N5CZF3</accession>
<reference evidence="6" key="1">
    <citation type="submission" date="2017-02" db="UniProtKB">
        <authorList>
            <consortium name="WormBaseParasite"/>
        </authorList>
    </citation>
    <scope>IDENTIFICATION</scope>
</reference>
<evidence type="ECO:0000313" key="6">
    <source>
        <dbReference type="WBParaSite" id="TCLT_0000586801-mRNA-1"/>
    </source>
</evidence>
<gene>
    <name evidence="4" type="ORF">TCLT_LOCUS5857</name>
</gene>
<keyword evidence="3" id="KW-0732">Signal</keyword>
<evidence type="ECO:0000256" key="3">
    <source>
        <dbReference type="SAM" id="SignalP"/>
    </source>
</evidence>
<dbReference type="EMBL" id="UYYF01004369">
    <property type="protein sequence ID" value="VDN03148.1"/>
    <property type="molecule type" value="Genomic_DNA"/>
</dbReference>
<feature type="chain" id="PRO_5043126476" evidence="3">
    <location>
        <begin position="21"/>
        <end position="425"/>
    </location>
</feature>
<feature type="compositionally biased region" description="Low complexity" evidence="2">
    <location>
        <begin position="388"/>
        <end position="415"/>
    </location>
</feature>
<protein>
    <submittedName>
        <fullName evidence="4 6">Uncharacterized protein</fullName>
    </submittedName>
</protein>
<evidence type="ECO:0000313" key="5">
    <source>
        <dbReference type="Proteomes" id="UP000276776"/>
    </source>
</evidence>
<feature type="compositionally biased region" description="Pro residues" evidence="2">
    <location>
        <begin position="416"/>
        <end position="425"/>
    </location>
</feature>
<dbReference type="PANTHER" id="PTHR46706:SF12">
    <property type="entry name" value="PROTEIN QUA-1-RELATED"/>
    <property type="match status" value="1"/>
</dbReference>
<dbReference type="STRING" id="103827.A0A0N5CZF3"/>
<dbReference type="OrthoDB" id="5212at2759"/>
<feature type="signal peptide" evidence="3">
    <location>
        <begin position="1"/>
        <end position="20"/>
    </location>
</feature>
<dbReference type="PANTHER" id="PTHR46706">
    <property type="entry name" value="PROTEIN QUA-1-RELATED"/>
    <property type="match status" value="1"/>
</dbReference>
<sequence>MTTLLLQVLLLVLQVQLTISSYCGEDGIPFSLQALSSGQPVLGCARPNCFGWGHRTDKGARFYRINKRNDGFMRKADLKKYEKVKVTAHQSQLAVCFILSDDIVFLVKVCEKAYTSPSCNEYTQWVGGISPLINATTQRLLLQCCTFDKLKDSWERGVADVAPGQIVVGGEVMNGERQYAFDYIANIKKIVNNNKICVPYPTKPDLQVEGNAQSFILSKMSTNEVQNEPKVSSEQQYTISNGTVDSSRAPLFGSVNSNSQLLLPLFGAISPSNVMASAPQNNTTFVQLSQMQSTLPLLPSLPILPLSGFSLNPTQQSYGTLDLSTGPQANNPSSVLKQAVDNTGNQPHEAPQQGIDYTGHQPRAIPQPQPMLLQQSSGLNFPLPSPPSQQSLLQPLQTQSSQFPTFPSLGQLNLPFFPPPQNLGG</sequence>
<name>A0A0N5CZF3_THECL</name>
<dbReference type="WBParaSite" id="TCLT_0000586801-mRNA-1">
    <property type="protein sequence ID" value="TCLT_0000586801-mRNA-1"/>
    <property type="gene ID" value="TCLT_0000586801"/>
</dbReference>
<evidence type="ECO:0000256" key="1">
    <source>
        <dbReference type="ARBA" id="ARBA00022473"/>
    </source>
</evidence>
<keyword evidence="5" id="KW-1185">Reference proteome</keyword>
<feature type="region of interest" description="Disordered" evidence="2">
    <location>
        <begin position="339"/>
        <end position="425"/>
    </location>
</feature>
<dbReference type="AlphaFoldDB" id="A0A0N5CZF3"/>
<proteinExistence type="predicted"/>
<evidence type="ECO:0000313" key="4">
    <source>
        <dbReference type="EMBL" id="VDN03148.1"/>
    </source>
</evidence>
<keyword evidence="1" id="KW-0217">Developmental protein</keyword>
<organism evidence="6">
    <name type="scientific">Thelazia callipaeda</name>
    <name type="common">Oriental eyeworm</name>
    <name type="synonym">Parasitic nematode</name>
    <dbReference type="NCBI Taxonomy" id="103827"/>
    <lineage>
        <taxon>Eukaryota</taxon>
        <taxon>Metazoa</taxon>
        <taxon>Ecdysozoa</taxon>
        <taxon>Nematoda</taxon>
        <taxon>Chromadorea</taxon>
        <taxon>Rhabditida</taxon>
        <taxon>Spirurina</taxon>
        <taxon>Spiruromorpha</taxon>
        <taxon>Thelazioidea</taxon>
        <taxon>Thelaziidae</taxon>
        <taxon>Thelazia</taxon>
    </lineage>
</organism>